<dbReference type="EMBL" id="BOMY01000020">
    <property type="protein sequence ID" value="GIF20036.1"/>
    <property type="molecule type" value="Genomic_DNA"/>
</dbReference>
<organism evidence="1 2">
    <name type="scientific">Paractinoplanes tereljensis</name>
    <dbReference type="NCBI Taxonomy" id="571912"/>
    <lineage>
        <taxon>Bacteria</taxon>
        <taxon>Bacillati</taxon>
        <taxon>Actinomycetota</taxon>
        <taxon>Actinomycetes</taxon>
        <taxon>Micromonosporales</taxon>
        <taxon>Micromonosporaceae</taxon>
        <taxon>Paractinoplanes</taxon>
    </lineage>
</organism>
<accession>A0A919NLA1</accession>
<reference evidence="1" key="1">
    <citation type="submission" date="2021-01" db="EMBL/GenBank/DDBJ databases">
        <title>Whole genome shotgun sequence of Actinoplanes tereljensis NBRC 105297.</title>
        <authorList>
            <person name="Komaki H."/>
            <person name="Tamura T."/>
        </authorList>
    </citation>
    <scope>NUCLEOTIDE SEQUENCE</scope>
    <source>
        <strain evidence="1">NBRC 105297</strain>
    </source>
</reference>
<keyword evidence="2" id="KW-1185">Reference proteome</keyword>
<sequence length="141" mass="15866">MRIRLRRLYVDARVFVWRAEIRHVQGSGDCHRCIRVRVWGDGRASRALQADLLSRARPAPWGACATDGAYPSSAEVRAVITYALDHGWGPDLKGGTFVLSAREHAGQFFLPGFLLTDRLHTPDGDDPTMQVMRSYETDRRG</sequence>
<evidence type="ECO:0000313" key="1">
    <source>
        <dbReference type="EMBL" id="GIF20036.1"/>
    </source>
</evidence>
<name>A0A919NLA1_9ACTN</name>
<proteinExistence type="predicted"/>
<gene>
    <name evidence="1" type="ORF">Ate02nite_27660</name>
</gene>
<comment type="caution">
    <text evidence="1">The sequence shown here is derived from an EMBL/GenBank/DDBJ whole genome shotgun (WGS) entry which is preliminary data.</text>
</comment>
<protein>
    <submittedName>
        <fullName evidence="1">Uncharacterized protein</fullName>
    </submittedName>
</protein>
<dbReference type="Proteomes" id="UP000623608">
    <property type="component" value="Unassembled WGS sequence"/>
</dbReference>
<dbReference type="AlphaFoldDB" id="A0A919NLA1"/>
<evidence type="ECO:0000313" key="2">
    <source>
        <dbReference type="Proteomes" id="UP000623608"/>
    </source>
</evidence>